<dbReference type="InterPro" id="IPR039840">
    <property type="entry name" value="NAA80"/>
</dbReference>
<evidence type="ECO:0000313" key="2">
    <source>
        <dbReference type="EMBL" id="UUF06289.1"/>
    </source>
</evidence>
<dbReference type="CDD" id="cd04301">
    <property type="entry name" value="NAT_SF"/>
    <property type="match status" value="1"/>
</dbReference>
<dbReference type="GO" id="GO:0008080">
    <property type="term" value="F:N-acetyltransferase activity"/>
    <property type="evidence" value="ECO:0007669"/>
    <property type="project" value="InterPro"/>
</dbReference>
<dbReference type="Pfam" id="PF00583">
    <property type="entry name" value="Acetyltransf_1"/>
    <property type="match status" value="1"/>
</dbReference>
<sequence length="153" mass="18122">MLQVVNIKQSPIGTEKAIQYIQNVWNHQNQVSQFYDEICHLSLAGDSLNDFYVLVNDEKIIGCCGLIKNDVLKKADRYPWITSLYIDEVYRGRNYGQLLMNHVIHRAQLLGYPKVYLTTGKTDYYRRHGWRELESDLNEKTNKIYYKKLTEQR</sequence>
<evidence type="ECO:0000313" key="3">
    <source>
        <dbReference type="EMBL" id="UUF07521.1"/>
    </source>
</evidence>
<dbReference type="PANTHER" id="PTHR13538">
    <property type="entry name" value="N-ACETYLTRANSFERASE 6"/>
    <property type="match status" value="1"/>
</dbReference>
<keyword evidence="4" id="KW-1185">Reference proteome</keyword>
<dbReference type="GO" id="GO:0005737">
    <property type="term" value="C:cytoplasm"/>
    <property type="evidence" value="ECO:0007669"/>
    <property type="project" value="TreeGrafter"/>
</dbReference>
<dbReference type="PANTHER" id="PTHR13538:SF4">
    <property type="entry name" value="N-ALPHA-ACETYLTRANSFERASE 80"/>
    <property type="match status" value="1"/>
</dbReference>
<feature type="domain" description="N-acetyltransferase" evidence="1">
    <location>
        <begin position="5"/>
        <end position="151"/>
    </location>
</feature>
<dbReference type="InterPro" id="IPR016181">
    <property type="entry name" value="Acyl_CoA_acyltransferase"/>
</dbReference>
<name>A0A9Q9CLF4_9FIRM</name>
<evidence type="ECO:0000259" key="1">
    <source>
        <dbReference type="PROSITE" id="PS51186"/>
    </source>
</evidence>
<dbReference type="RefSeq" id="WP_055244500.1">
    <property type="nucleotide sequence ID" value="NZ_CP071249.1"/>
</dbReference>
<dbReference type="Proteomes" id="UP001058072">
    <property type="component" value="Chromosome"/>
</dbReference>
<protein>
    <submittedName>
        <fullName evidence="3">GNAT family N-acetyltransferase</fullName>
    </submittedName>
</protein>
<organism evidence="3 5">
    <name type="scientific">Turicibacter bilis</name>
    <dbReference type="NCBI Taxonomy" id="2735723"/>
    <lineage>
        <taxon>Bacteria</taxon>
        <taxon>Bacillati</taxon>
        <taxon>Bacillota</taxon>
        <taxon>Erysipelotrichia</taxon>
        <taxon>Erysipelotrichales</taxon>
        <taxon>Turicibacteraceae</taxon>
        <taxon>Turicibacter</taxon>
    </lineage>
</organism>
<dbReference type="EMBL" id="CP071250">
    <property type="protein sequence ID" value="UUF07521.1"/>
    <property type="molecule type" value="Genomic_DNA"/>
</dbReference>
<dbReference type="Proteomes" id="UP001058016">
    <property type="component" value="Chromosome"/>
</dbReference>
<accession>A0A9Q9CLF4</accession>
<dbReference type="InterPro" id="IPR000182">
    <property type="entry name" value="GNAT_dom"/>
</dbReference>
<gene>
    <name evidence="2" type="ORF">J0J69_01475</name>
    <name evidence="3" type="ORF">J0J70_07720</name>
</gene>
<dbReference type="Gene3D" id="3.40.630.30">
    <property type="match status" value="1"/>
</dbReference>
<reference evidence="3 4" key="1">
    <citation type="submission" date="2021-03" db="EMBL/GenBank/DDBJ databases">
        <title>Comparative Genomics and Metabolomics in the genus Turicibacter.</title>
        <authorList>
            <person name="Maki J."/>
            <person name="Looft T."/>
        </authorList>
    </citation>
    <scope>NUCLEOTIDE SEQUENCE</scope>
    <source>
        <strain evidence="3">ISU324</strain>
        <strain evidence="2 4">MMM721</strain>
    </source>
</reference>
<proteinExistence type="predicted"/>
<evidence type="ECO:0000313" key="4">
    <source>
        <dbReference type="Proteomes" id="UP001058016"/>
    </source>
</evidence>
<dbReference type="PROSITE" id="PS51186">
    <property type="entry name" value="GNAT"/>
    <property type="match status" value="1"/>
</dbReference>
<dbReference type="AlphaFoldDB" id="A0A9Q9CLF4"/>
<dbReference type="SUPFAM" id="SSF55729">
    <property type="entry name" value="Acyl-CoA N-acyltransferases (Nat)"/>
    <property type="match status" value="1"/>
</dbReference>
<dbReference type="GO" id="GO:1905502">
    <property type="term" value="F:acetyl-CoA binding"/>
    <property type="evidence" value="ECO:0007669"/>
    <property type="project" value="TreeGrafter"/>
</dbReference>
<dbReference type="EMBL" id="CP071249">
    <property type="protein sequence ID" value="UUF06289.1"/>
    <property type="molecule type" value="Genomic_DNA"/>
</dbReference>
<evidence type="ECO:0000313" key="5">
    <source>
        <dbReference type="Proteomes" id="UP001058072"/>
    </source>
</evidence>